<dbReference type="EMBL" id="JAACJL010000057">
    <property type="protein sequence ID" value="KAF4612097.1"/>
    <property type="molecule type" value="Genomic_DNA"/>
</dbReference>
<feature type="compositionally biased region" description="Basic and acidic residues" evidence="1">
    <location>
        <begin position="42"/>
        <end position="66"/>
    </location>
</feature>
<proteinExistence type="predicted"/>
<keyword evidence="3" id="KW-1185">Reference proteome</keyword>
<name>A0A8H4QKL1_9AGAR</name>
<organism evidence="2 3">
    <name type="scientific">Agrocybe pediades</name>
    <dbReference type="NCBI Taxonomy" id="84607"/>
    <lineage>
        <taxon>Eukaryota</taxon>
        <taxon>Fungi</taxon>
        <taxon>Dikarya</taxon>
        <taxon>Basidiomycota</taxon>
        <taxon>Agaricomycotina</taxon>
        <taxon>Agaricomycetes</taxon>
        <taxon>Agaricomycetidae</taxon>
        <taxon>Agaricales</taxon>
        <taxon>Agaricineae</taxon>
        <taxon>Strophariaceae</taxon>
        <taxon>Agrocybe</taxon>
    </lineage>
</organism>
<accession>A0A8H4QKL1</accession>
<feature type="region of interest" description="Disordered" evidence="1">
    <location>
        <begin position="1"/>
        <end position="73"/>
    </location>
</feature>
<comment type="caution">
    <text evidence="2">The sequence shown here is derived from an EMBL/GenBank/DDBJ whole genome shotgun (WGS) entry which is preliminary data.</text>
</comment>
<protein>
    <submittedName>
        <fullName evidence="2">Uncharacterized protein</fullName>
    </submittedName>
</protein>
<dbReference type="AlphaFoldDB" id="A0A8H4QKL1"/>
<evidence type="ECO:0000313" key="2">
    <source>
        <dbReference type="EMBL" id="KAF4612097.1"/>
    </source>
</evidence>
<evidence type="ECO:0000313" key="3">
    <source>
        <dbReference type="Proteomes" id="UP000521872"/>
    </source>
</evidence>
<reference evidence="2 3" key="1">
    <citation type="submission" date="2019-12" db="EMBL/GenBank/DDBJ databases">
        <authorList>
            <person name="Floudas D."/>
            <person name="Bentzer J."/>
            <person name="Ahren D."/>
            <person name="Johansson T."/>
            <person name="Persson P."/>
            <person name="Tunlid A."/>
        </authorList>
    </citation>
    <scope>NUCLEOTIDE SEQUENCE [LARGE SCALE GENOMIC DNA]</scope>
    <source>
        <strain evidence="2 3">CBS 102.39</strain>
    </source>
</reference>
<gene>
    <name evidence="2" type="ORF">D9613_003639</name>
</gene>
<sequence>MPRVTNSDQAFKKNEVVIGKPATTDTNINDDYYRDPPNNNPRSEDNLHKERWTADQGDMAKKTNPDREDEVPGMVEQGVDDQQRLTKTQALEDTVVNNSLHA</sequence>
<dbReference type="Proteomes" id="UP000521872">
    <property type="component" value="Unassembled WGS sequence"/>
</dbReference>
<evidence type="ECO:0000256" key="1">
    <source>
        <dbReference type="SAM" id="MobiDB-lite"/>
    </source>
</evidence>